<evidence type="ECO:0000313" key="6">
    <source>
        <dbReference type="EMBL" id="KAK3860903.1"/>
    </source>
</evidence>
<comment type="similarity">
    <text evidence="1 4">Belongs to the UDP-glycosyltransferase family.</text>
</comment>
<comment type="subcellular location">
    <subcellularLocation>
        <location evidence="5">Membrane</location>
        <topology evidence="5">Single-pass membrane protein</topology>
    </subcellularLocation>
</comment>
<dbReference type="PANTHER" id="PTHR48043:SF159">
    <property type="entry name" value="EG:EG0003.4 PROTEIN-RELATED"/>
    <property type="match status" value="1"/>
</dbReference>
<keyword evidence="2 4" id="KW-0328">Glycosyltransferase</keyword>
<evidence type="ECO:0000313" key="7">
    <source>
        <dbReference type="Proteomes" id="UP001286313"/>
    </source>
</evidence>
<dbReference type="FunFam" id="3.40.50.2000:FF:000050">
    <property type="entry name" value="UDP-glucuronosyltransferase"/>
    <property type="match status" value="1"/>
</dbReference>
<dbReference type="GO" id="GO:0015020">
    <property type="term" value="F:glucuronosyltransferase activity"/>
    <property type="evidence" value="ECO:0007669"/>
    <property type="project" value="UniProtKB-EC"/>
</dbReference>
<evidence type="ECO:0000256" key="2">
    <source>
        <dbReference type="ARBA" id="ARBA00022676"/>
    </source>
</evidence>
<keyword evidence="3 4" id="KW-0808">Transferase</keyword>
<keyword evidence="7" id="KW-1185">Reference proteome</keyword>
<feature type="chain" id="PRO_5041767930" description="UDP-glucuronosyltransferase" evidence="5">
    <location>
        <begin position="24"/>
        <end position="403"/>
    </location>
</feature>
<keyword evidence="5" id="KW-1133">Transmembrane helix</keyword>
<feature type="transmembrane region" description="Helical" evidence="5">
    <location>
        <begin position="358"/>
        <end position="382"/>
    </location>
</feature>
<evidence type="ECO:0000256" key="1">
    <source>
        <dbReference type="ARBA" id="ARBA00009995"/>
    </source>
</evidence>
<reference evidence="6" key="1">
    <citation type="submission" date="2023-10" db="EMBL/GenBank/DDBJ databases">
        <title>Genome assemblies of two species of porcelain crab, Petrolisthes cinctipes and Petrolisthes manimaculis (Anomura: Porcellanidae).</title>
        <authorList>
            <person name="Angst P."/>
        </authorList>
    </citation>
    <scope>NUCLEOTIDE SEQUENCE</scope>
    <source>
        <strain evidence="6">PB745_01</strain>
        <tissue evidence="6">Gill</tissue>
    </source>
</reference>
<comment type="catalytic activity">
    <reaction evidence="5">
        <text>glucuronate acceptor + UDP-alpha-D-glucuronate = acceptor beta-D-glucuronoside + UDP + H(+)</text>
        <dbReference type="Rhea" id="RHEA:21032"/>
        <dbReference type="ChEBI" id="CHEBI:15378"/>
        <dbReference type="ChEBI" id="CHEBI:58052"/>
        <dbReference type="ChEBI" id="CHEBI:58223"/>
        <dbReference type="ChEBI" id="CHEBI:132367"/>
        <dbReference type="ChEBI" id="CHEBI:132368"/>
        <dbReference type="EC" id="2.4.1.17"/>
    </reaction>
</comment>
<dbReference type="Pfam" id="PF00201">
    <property type="entry name" value="UDPGT"/>
    <property type="match status" value="1"/>
</dbReference>
<keyword evidence="5" id="KW-0812">Transmembrane</keyword>
<evidence type="ECO:0000256" key="4">
    <source>
        <dbReference type="RuleBase" id="RU003718"/>
    </source>
</evidence>
<keyword evidence="5" id="KW-0472">Membrane</keyword>
<dbReference type="EC" id="2.4.1.17" evidence="5"/>
<sequence length="403" mass="45098">MVKVAALGVVVVVVVMMVGGVLGDLPPPEAPYKILMLLPVSTKSHKNIFMALAETLADRASQLPTQCPCLSGNVYSTRTRILLFLSCGGIGVSSPRFRNKYALTFYKITARFPDLPPLLEIERNSSLALINSHFSMSQTVPILPSQVEVGAIQCNPAQPLPQDLETWISGAGPEGVIYFSLGSKVQGSSMPTEYRDAFIEAFRRLPHRVIWKYDMELKGVSDNVLIRKWLPQQDILGNNKVKVFITHGGLLSLQEAIYHATPLLSIPIVVDQPRNAFFVKNEGLGDMLVWEELTADALVNTLTEITTNPQYMENMKRLSRLLRDQLTTPMERAVYWTEYVIRHKGAPQLKCPAAELSWVEFLMLDVLAVLLVVLHITIYILYRILRAISAKIFGHQKVKSKEE</sequence>
<dbReference type="SUPFAM" id="SSF53756">
    <property type="entry name" value="UDP-Glycosyltransferase/glycogen phosphorylase"/>
    <property type="match status" value="1"/>
</dbReference>
<accession>A0AAE1K224</accession>
<evidence type="ECO:0000256" key="5">
    <source>
        <dbReference type="RuleBase" id="RU362059"/>
    </source>
</evidence>
<feature type="signal peptide" evidence="5">
    <location>
        <begin position="1"/>
        <end position="23"/>
    </location>
</feature>
<comment type="caution">
    <text evidence="6">The sequence shown here is derived from an EMBL/GenBank/DDBJ whole genome shotgun (WGS) entry which is preliminary data.</text>
</comment>
<dbReference type="AlphaFoldDB" id="A0AAE1K224"/>
<dbReference type="InterPro" id="IPR035595">
    <property type="entry name" value="UDP_glycos_trans_CS"/>
</dbReference>
<name>A0AAE1K224_PETCI</name>
<organism evidence="6 7">
    <name type="scientific">Petrolisthes cinctipes</name>
    <name type="common">Flat porcelain crab</name>
    <dbReference type="NCBI Taxonomy" id="88211"/>
    <lineage>
        <taxon>Eukaryota</taxon>
        <taxon>Metazoa</taxon>
        <taxon>Ecdysozoa</taxon>
        <taxon>Arthropoda</taxon>
        <taxon>Crustacea</taxon>
        <taxon>Multicrustacea</taxon>
        <taxon>Malacostraca</taxon>
        <taxon>Eumalacostraca</taxon>
        <taxon>Eucarida</taxon>
        <taxon>Decapoda</taxon>
        <taxon>Pleocyemata</taxon>
        <taxon>Anomura</taxon>
        <taxon>Galatheoidea</taxon>
        <taxon>Porcellanidae</taxon>
        <taxon>Petrolisthes</taxon>
    </lineage>
</organism>
<dbReference type="InterPro" id="IPR002213">
    <property type="entry name" value="UDP_glucos_trans"/>
</dbReference>
<gene>
    <name evidence="6" type="ORF">Pcinc_033083</name>
</gene>
<dbReference type="Gene3D" id="3.40.50.2000">
    <property type="entry name" value="Glycogen Phosphorylase B"/>
    <property type="match status" value="1"/>
</dbReference>
<dbReference type="CDD" id="cd03784">
    <property type="entry name" value="GT1_Gtf-like"/>
    <property type="match status" value="1"/>
</dbReference>
<dbReference type="EMBL" id="JAWQEG010004607">
    <property type="protein sequence ID" value="KAK3860903.1"/>
    <property type="molecule type" value="Genomic_DNA"/>
</dbReference>
<dbReference type="Proteomes" id="UP001286313">
    <property type="component" value="Unassembled WGS sequence"/>
</dbReference>
<evidence type="ECO:0000256" key="3">
    <source>
        <dbReference type="ARBA" id="ARBA00022679"/>
    </source>
</evidence>
<proteinExistence type="inferred from homology"/>
<protein>
    <recommendedName>
        <fullName evidence="5">UDP-glucuronosyltransferase</fullName>
        <ecNumber evidence="5">2.4.1.17</ecNumber>
    </recommendedName>
</protein>
<dbReference type="GO" id="GO:0016020">
    <property type="term" value="C:membrane"/>
    <property type="evidence" value="ECO:0007669"/>
    <property type="project" value="UniProtKB-SubCell"/>
</dbReference>
<dbReference type="PROSITE" id="PS00375">
    <property type="entry name" value="UDPGT"/>
    <property type="match status" value="1"/>
</dbReference>
<dbReference type="PANTHER" id="PTHR48043">
    <property type="entry name" value="EG:EG0003.4 PROTEIN-RELATED"/>
    <property type="match status" value="1"/>
</dbReference>
<dbReference type="InterPro" id="IPR050271">
    <property type="entry name" value="UDP-glycosyltransferase"/>
</dbReference>
<keyword evidence="5" id="KW-0732">Signal</keyword>